<dbReference type="EMBL" id="BMMK01000038">
    <property type="protein sequence ID" value="GGM76830.1"/>
    <property type="molecule type" value="Genomic_DNA"/>
</dbReference>
<keyword evidence="2" id="KW-1185">Reference proteome</keyword>
<sequence length="151" mass="17137">MRHALNGAQFGRVASFYDVQFGGEAQFAAARFGGNTRFDCAHFDKDVWFNRVRFGGDVMLEETTFIGVVGFARAQFSRSVYFGVWTRVVMDDARVCLDVDEVERTWPQGWSVEEPCRLDDGRLDDQSGIWGRLVRTPDESEASLENVPEPE</sequence>
<proteinExistence type="predicted"/>
<dbReference type="AlphaFoldDB" id="A0A8J3CJA7"/>
<dbReference type="Pfam" id="PF13576">
    <property type="entry name" value="Pentapeptide_3"/>
    <property type="match status" value="1"/>
</dbReference>
<comment type="caution">
    <text evidence="1">The sequence shown here is derived from an EMBL/GenBank/DDBJ whole genome shotgun (WGS) entry which is preliminary data.</text>
</comment>
<name>A0A8J3CJA7_9PSEU</name>
<dbReference type="InterPro" id="IPR001646">
    <property type="entry name" value="5peptide_repeat"/>
</dbReference>
<organism evidence="1 2">
    <name type="scientific">Longimycelium tulufanense</name>
    <dbReference type="NCBI Taxonomy" id="907463"/>
    <lineage>
        <taxon>Bacteria</taxon>
        <taxon>Bacillati</taxon>
        <taxon>Actinomycetota</taxon>
        <taxon>Actinomycetes</taxon>
        <taxon>Pseudonocardiales</taxon>
        <taxon>Pseudonocardiaceae</taxon>
        <taxon>Longimycelium</taxon>
    </lineage>
</organism>
<protein>
    <submittedName>
        <fullName evidence="1">Uncharacterized protein</fullName>
    </submittedName>
</protein>
<gene>
    <name evidence="1" type="ORF">GCM10012275_54370</name>
</gene>
<reference evidence="1" key="2">
    <citation type="submission" date="2020-09" db="EMBL/GenBank/DDBJ databases">
        <authorList>
            <person name="Sun Q."/>
            <person name="Zhou Y."/>
        </authorList>
    </citation>
    <scope>NUCLEOTIDE SEQUENCE</scope>
    <source>
        <strain evidence="1">CGMCC 4.5737</strain>
    </source>
</reference>
<evidence type="ECO:0000313" key="1">
    <source>
        <dbReference type="EMBL" id="GGM76830.1"/>
    </source>
</evidence>
<accession>A0A8J3CJA7</accession>
<evidence type="ECO:0000313" key="2">
    <source>
        <dbReference type="Proteomes" id="UP000637578"/>
    </source>
</evidence>
<reference evidence="1" key="1">
    <citation type="journal article" date="2014" name="Int. J. Syst. Evol. Microbiol.">
        <title>Complete genome sequence of Corynebacterium casei LMG S-19264T (=DSM 44701T), isolated from a smear-ripened cheese.</title>
        <authorList>
            <consortium name="US DOE Joint Genome Institute (JGI-PGF)"/>
            <person name="Walter F."/>
            <person name="Albersmeier A."/>
            <person name="Kalinowski J."/>
            <person name="Ruckert C."/>
        </authorList>
    </citation>
    <scope>NUCLEOTIDE SEQUENCE</scope>
    <source>
        <strain evidence="1">CGMCC 4.5737</strain>
    </source>
</reference>
<dbReference type="Proteomes" id="UP000637578">
    <property type="component" value="Unassembled WGS sequence"/>
</dbReference>